<dbReference type="Proteomes" id="UP001199795">
    <property type="component" value="Unassembled WGS sequence"/>
</dbReference>
<evidence type="ECO:0000313" key="2">
    <source>
        <dbReference type="EMBL" id="MCF7568326.1"/>
    </source>
</evidence>
<comment type="caution">
    <text evidence="2">The sequence shown here is derived from an EMBL/GenBank/DDBJ whole genome shotgun (WGS) entry which is preliminary data.</text>
</comment>
<organism evidence="2 3">
    <name type="scientific">Wocania arenilitoris</name>
    <dbReference type="NCBI Taxonomy" id="2044858"/>
    <lineage>
        <taxon>Bacteria</taxon>
        <taxon>Pseudomonadati</taxon>
        <taxon>Bacteroidota</taxon>
        <taxon>Flavobacteriia</taxon>
        <taxon>Flavobacteriales</taxon>
        <taxon>Flavobacteriaceae</taxon>
        <taxon>Wocania</taxon>
    </lineage>
</organism>
<reference evidence="2" key="1">
    <citation type="submission" date="2022-01" db="EMBL/GenBank/DDBJ databases">
        <title>Draft genome sequence of Sabulilitoribacter arenilitoris KCTC 52401.</title>
        <authorList>
            <person name="Oh J.-S."/>
        </authorList>
    </citation>
    <scope>NUCLEOTIDE SEQUENCE</scope>
    <source>
        <strain evidence="2">HMF6543</strain>
    </source>
</reference>
<protein>
    <submittedName>
        <fullName evidence="2">Uncharacterized protein</fullName>
    </submittedName>
</protein>
<dbReference type="RefSeq" id="WP_237239671.1">
    <property type="nucleotide sequence ID" value="NZ_JAKKDU010000008.1"/>
</dbReference>
<gene>
    <name evidence="2" type="ORF">L3X37_08110</name>
</gene>
<keyword evidence="3" id="KW-1185">Reference proteome</keyword>
<name>A0AAE3JN62_9FLAO</name>
<evidence type="ECO:0000313" key="3">
    <source>
        <dbReference type="Proteomes" id="UP001199795"/>
    </source>
</evidence>
<dbReference type="PROSITE" id="PS51257">
    <property type="entry name" value="PROKAR_LIPOPROTEIN"/>
    <property type="match status" value="1"/>
</dbReference>
<keyword evidence="1" id="KW-0732">Signal</keyword>
<feature type="chain" id="PRO_5042169650" evidence="1">
    <location>
        <begin position="22"/>
        <end position="48"/>
    </location>
</feature>
<dbReference type="AlphaFoldDB" id="A0AAE3JN62"/>
<proteinExistence type="predicted"/>
<accession>A0AAE3JN62</accession>
<feature type="signal peptide" evidence="1">
    <location>
        <begin position="1"/>
        <end position="21"/>
    </location>
</feature>
<evidence type="ECO:0000256" key="1">
    <source>
        <dbReference type="SAM" id="SignalP"/>
    </source>
</evidence>
<dbReference type="EMBL" id="JAKKDU010000008">
    <property type="protein sequence ID" value="MCF7568326.1"/>
    <property type="molecule type" value="Genomic_DNA"/>
</dbReference>
<sequence>MKALKITLLLALLVTAFTSCTKQDLNEDDVLEAPKTKETLFTGGSGQD</sequence>